<proteinExistence type="predicted"/>
<sequence length="56" mass="6683">MKTDTLKKPLQCESTKELKETFKQRKGGIIFSTMQKFRDENERFELLSQVSFHLCQ</sequence>
<reference evidence="1 2" key="1">
    <citation type="submission" date="2013-02" db="EMBL/GenBank/DDBJ databases">
        <title>The Genome Sequence of Helicobacter bilis WiWa.</title>
        <authorList>
            <consortium name="The Broad Institute Genome Sequencing Platform"/>
            <person name="Ward D."/>
            <person name="Overstreet A.-M.C."/>
            <person name="Ramer-Tait A.E."/>
            <person name="Phillips G.J."/>
            <person name="Wannemuehler M.J."/>
            <person name="Walker B."/>
            <person name="Young S.K."/>
            <person name="Zeng Q."/>
            <person name="Gargeya S."/>
            <person name="Fitzgerald M."/>
            <person name="Haas B."/>
            <person name="Abouelleil A."/>
            <person name="Alvarado L."/>
            <person name="Arachchi H.M."/>
            <person name="Berlin A.M."/>
            <person name="Chapman S.B."/>
            <person name="Dewar J."/>
            <person name="Goldberg J."/>
            <person name="Griggs A."/>
            <person name="Gujja S."/>
            <person name="Hansen M."/>
            <person name="Howarth C."/>
            <person name="Imamovic A."/>
            <person name="Larimer J."/>
            <person name="McCowan C."/>
            <person name="Murphy C."/>
            <person name="Neiman D."/>
            <person name="Pearson M."/>
            <person name="Priest M."/>
            <person name="Roberts A."/>
            <person name="Saif S."/>
            <person name="Shea T."/>
            <person name="Sisk P."/>
            <person name="Sykes S."/>
            <person name="Wortman J."/>
            <person name="Nusbaum C."/>
            <person name="Birren B."/>
        </authorList>
    </citation>
    <scope>NUCLEOTIDE SEQUENCE [LARGE SCALE GENOMIC DNA]</scope>
    <source>
        <strain evidence="1 2">WiWa</strain>
    </source>
</reference>
<evidence type="ECO:0000313" key="2">
    <source>
        <dbReference type="Proteomes" id="UP000012527"/>
    </source>
</evidence>
<accession>N2BCM0</accession>
<name>N2BCM0_9HELI</name>
<comment type="caution">
    <text evidence="1">The sequence shown here is derived from an EMBL/GenBank/DDBJ whole genome shotgun (WGS) entry which is preliminary data.</text>
</comment>
<dbReference type="Proteomes" id="UP000012527">
    <property type="component" value="Unassembled WGS sequence"/>
</dbReference>
<dbReference type="GeneID" id="60657864"/>
<dbReference type="HOGENOM" id="CLU_3008033_0_0_7"/>
<gene>
    <name evidence="1" type="ORF">C826_01659</name>
</gene>
<dbReference type="AlphaFoldDB" id="N2BCM0"/>
<dbReference type="EMBL" id="AQFW01000015">
    <property type="protein sequence ID" value="EMZ38146.1"/>
    <property type="molecule type" value="Genomic_DNA"/>
</dbReference>
<dbReference type="RefSeq" id="WP_004088015.1">
    <property type="nucleotide sequence ID" value="NZ_KB822517.1"/>
</dbReference>
<organism evidence="1 2">
    <name type="scientific">Helicobacter bilis WiWa</name>
    <dbReference type="NCBI Taxonomy" id="1235804"/>
    <lineage>
        <taxon>Bacteria</taxon>
        <taxon>Pseudomonadati</taxon>
        <taxon>Campylobacterota</taxon>
        <taxon>Epsilonproteobacteria</taxon>
        <taxon>Campylobacterales</taxon>
        <taxon>Helicobacteraceae</taxon>
        <taxon>Helicobacter</taxon>
    </lineage>
</organism>
<evidence type="ECO:0000313" key="1">
    <source>
        <dbReference type="EMBL" id="EMZ38146.1"/>
    </source>
</evidence>
<protein>
    <submittedName>
        <fullName evidence="1">Uncharacterized protein</fullName>
    </submittedName>
</protein>